<sequence length="661" mass="76319">MATTLSRTNTEVMDDYLPLTTQITNQSDISQVQAQSIQPNQSSQQHSSQNDFYQYISLPNMSQDSLQKFSENEEPINPISEAAAPALTRNTNNNNMSNGNDVHDITNRSNFGNIYNPYASMDSYTVPLTADPLNPEIMNLTTDESNYNNEDIQIVNPRQTTTNPTPSNFNNSINQNINQSEKIEYDDDILMVPQDNYFVYDQQDTQNIPELMELELQNKQFPQSNELNIFKANDVFYEFSDEEDEDDEVDLQNKLDDDEMEMKMDENDDDEELDELDKFQKSPFSEDRDNSLENHATNYIKYNGNWNASSNNYGYDNLNSIYSLTVPNQLNSISANQNGISVSGISSPLTSFEDVDLYATDDTKDSSTNNVSNSFNVTDDELHQIHNHNTFNMRHFDDYEEEEEANEREIHDHDDDEEDEEGEFYDDEYAIDIDMDSDLHTPVFKDRKESVTAESRPFLRKERRSSSLRTSSRPKRLSRKSAFASLMPHQAPSLRKPRVSSHSHSENCRVEYDENKNEEHICTIPNPKTGKPCLKKFSRPYDLVRHQNTIHASKRSFYRCMFCEDDLRRKHGLDSINEVVIACKYRDTQFSIDNSQSHTASSHNVKKVKTGTVNNSGYLSNKTFSRCDALTRHLRFRHGLNNNQLVDAMDFAKKNVEYYDN</sequence>
<evidence type="ECO:0000259" key="3">
    <source>
        <dbReference type="PROSITE" id="PS50157"/>
    </source>
</evidence>
<keyword evidence="1" id="KW-0863">Zinc-finger</keyword>
<organism evidence="4 5">
    <name type="scientific">Pichia kudriavzevii</name>
    <name type="common">Yeast</name>
    <name type="synonym">Issatchenkia orientalis</name>
    <dbReference type="NCBI Taxonomy" id="4909"/>
    <lineage>
        <taxon>Eukaryota</taxon>
        <taxon>Fungi</taxon>
        <taxon>Dikarya</taxon>
        <taxon>Ascomycota</taxon>
        <taxon>Saccharomycotina</taxon>
        <taxon>Pichiomycetes</taxon>
        <taxon>Pichiales</taxon>
        <taxon>Pichiaceae</taxon>
        <taxon>Pichia</taxon>
    </lineage>
</organism>
<dbReference type="AlphaFoldDB" id="A0A2U9R537"/>
<evidence type="ECO:0000256" key="2">
    <source>
        <dbReference type="SAM" id="MobiDB-lite"/>
    </source>
</evidence>
<keyword evidence="1" id="KW-0479">Metal-binding</keyword>
<evidence type="ECO:0000313" key="4">
    <source>
        <dbReference type="EMBL" id="AWU76423.1"/>
    </source>
</evidence>
<dbReference type="EMBL" id="CP028775">
    <property type="protein sequence ID" value="AWU76423.1"/>
    <property type="molecule type" value="Genomic_DNA"/>
</dbReference>
<keyword evidence="1" id="KW-0862">Zinc</keyword>
<dbReference type="STRING" id="4909.A0A2U9R537"/>
<dbReference type="PROSITE" id="PS50157">
    <property type="entry name" value="ZINC_FINGER_C2H2_2"/>
    <property type="match status" value="1"/>
</dbReference>
<reference evidence="4 5" key="1">
    <citation type="submission" date="2018-06" db="EMBL/GenBank/DDBJ databases">
        <title>Population genomics shows no distinction between pathogenic Candida krusei and environmental Pichia kudriavzevii: One species, four names.</title>
        <authorList>
            <person name="Douglass A.P."/>
            <person name="Offei B."/>
            <person name="Braun-Galleani S."/>
            <person name="Coughlan A.Y."/>
            <person name="Martos A."/>
            <person name="Ortiz-Merino R.A."/>
            <person name="Byrne K.P."/>
            <person name="Wolfe K.H."/>
        </authorList>
    </citation>
    <scope>NUCLEOTIDE SEQUENCE [LARGE SCALE GENOMIC DNA]</scope>
    <source>
        <strain evidence="4 5">CBS573</strain>
    </source>
</reference>
<dbReference type="VEuPathDB" id="FungiDB:C5L36_0C03630"/>
<proteinExistence type="predicted"/>
<dbReference type="RefSeq" id="XP_029321900.1">
    <property type="nucleotide sequence ID" value="XM_029466040.1"/>
</dbReference>
<dbReference type="OrthoDB" id="7295497at2759"/>
<keyword evidence="5" id="KW-1185">Reference proteome</keyword>
<protein>
    <recommendedName>
        <fullName evidence="3">C2H2-type domain-containing protein</fullName>
    </recommendedName>
</protein>
<gene>
    <name evidence="4" type="ORF">C5L36_0C03630</name>
</gene>
<evidence type="ECO:0000313" key="5">
    <source>
        <dbReference type="Proteomes" id="UP000249293"/>
    </source>
</evidence>
<feature type="region of interest" description="Disordered" evidence="2">
    <location>
        <begin position="444"/>
        <end position="505"/>
    </location>
</feature>
<feature type="domain" description="C2H2-type" evidence="3">
    <location>
        <begin position="520"/>
        <end position="556"/>
    </location>
</feature>
<dbReference type="GeneID" id="40384218"/>
<evidence type="ECO:0000256" key="1">
    <source>
        <dbReference type="PROSITE-ProRule" id="PRU00042"/>
    </source>
</evidence>
<dbReference type="KEGG" id="pkz:C5L36_0C03630"/>
<feature type="region of interest" description="Disordered" evidence="2">
    <location>
        <begin position="400"/>
        <end position="421"/>
    </location>
</feature>
<dbReference type="GO" id="GO:0008270">
    <property type="term" value="F:zinc ion binding"/>
    <property type="evidence" value="ECO:0007669"/>
    <property type="project" value="UniProtKB-KW"/>
</dbReference>
<accession>A0A2U9R537</accession>
<name>A0A2U9R537_PICKU</name>
<dbReference type="Proteomes" id="UP000249293">
    <property type="component" value="Chromosome 3"/>
</dbReference>
<dbReference type="InterPro" id="IPR013087">
    <property type="entry name" value="Znf_C2H2_type"/>
</dbReference>